<protein>
    <submittedName>
        <fullName evidence="1">Uncharacterized protein</fullName>
    </submittedName>
</protein>
<dbReference type="Proteomes" id="UP000486903">
    <property type="component" value="Unassembled WGS sequence"/>
</dbReference>
<evidence type="ECO:0000313" key="2">
    <source>
        <dbReference type="Proteomes" id="UP000486903"/>
    </source>
</evidence>
<name>A0A6B4JRP9_CLOBO</name>
<evidence type="ECO:0000313" key="1">
    <source>
        <dbReference type="EMBL" id="NFV27972.1"/>
    </source>
</evidence>
<dbReference type="EMBL" id="SXFB01000026">
    <property type="protein sequence ID" value="NFV27972.1"/>
    <property type="molecule type" value="Genomic_DNA"/>
</dbReference>
<gene>
    <name evidence="1" type="ORF">FDG31_17900</name>
</gene>
<sequence>MSKELNILQAIEMPIGTEFVVILDGEKYNMNAKITKAKVVGKKQLVWDNRAYIEVVINDSILNAKFIPIQQPVNFMEAIKAYNNEHKTIFNKRKNYVGRYHTYKFCNAKERGSLFDENAGTICSYEILNCEWYIHEDNAND</sequence>
<dbReference type="AlphaFoldDB" id="A0A6B4JRP9"/>
<dbReference type="RefSeq" id="WP_003371870.1">
    <property type="nucleotide sequence ID" value="NZ_JACBBA010000010.1"/>
</dbReference>
<organism evidence="1 2">
    <name type="scientific">Clostridium botulinum</name>
    <dbReference type="NCBI Taxonomy" id="1491"/>
    <lineage>
        <taxon>Bacteria</taxon>
        <taxon>Bacillati</taxon>
        <taxon>Bacillota</taxon>
        <taxon>Clostridia</taxon>
        <taxon>Eubacteriales</taxon>
        <taxon>Clostridiaceae</taxon>
        <taxon>Clostridium</taxon>
    </lineage>
</organism>
<accession>A0A6B4JRP9</accession>
<proteinExistence type="predicted"/>
<comment type="caution">
    <text evidence="1">The sequence shown here is derived from an EMBL/GenBank/DDBJ whole genome shotgun (WGS) entry which is preliminary data.</text>
</comment>
<reference evidence="1 2" key="1">
    <citation type="submission" date="2019-04" db="EMBL/GenBank/DDBJ databases">
        <title>Genome sequencing of Clostridium botulinum Groups I-IV and Clostridium butyricum.</title>
        <authorList>
            <person name="Brunt J."/>
            <person name="Van Vliet A.H.M."/>
            <person name="Stringer S.C."/>
            <person name="Carter A.T."/>
            <person name="Peck M.W."/>
        </authorList>
    </citation>
    <scope>NUCLEOTIDE SEQUENCE [LARGE SCALE GENOMIC DNA]</scope>
    <source>
        <strain evidence="1 2">BL81</strain>
    </source>
</reference>